<evidence type="ECO:0000256" key="4">
    <source>
        <dbReference type="ARBA" id="ARBA00022857"/>
    </source>
</evidence>
<proteinExistence type="inferred from homology"/>
<evidence type="ECO:0000256" key="9">
    <source>
        <dbReference type="ARBA" id="ARBA00038963"/>
    </source>
</evidence>
<dbReference type="Pfam" id="PF08240">
    <property type="entry name" value="ADH_N"/>
    <property type="match status" value="1"/>
</dbReference>
<protein>
    <recommendedName>
        <fullName evidence="9">enoyl-[acyl-carrier-protein] reductase</fullName>
        <ecNumber evidence="9">1.3.1.104</ecNumber>
    </recommendedName>
</protein>
<evidence type="ECO:0000259" key="11">
    <source>
        <dbReference type="SMART" id="SM00829"/>
    </source>
</evidence>
<evidence type="ECO:0000256" key="3">
    <source>
        <dbReference type="ARBA" id="ARBA00022832"/>
    </source>
</evidence>
<keyword evidence="4" id="KW-0521">NADP</keyword>
<dbReference type="InterPro" id="IPR011032">
    <property type="entry name" value="GroES-like_sf"/>
</dbReference>
<keyword evidence="8" id="KW-0275">Fatty acid biosynthesis</keyword>
<dbReference type="OrthoDB" id="9787435at2"/>
<dbReference type="Proteomes" id="UP000320176">
    <property type="component" value="Unassembled WGS sequence"/>
</dbReference>
<evidence type="ECO:0000256" key="10">
    <source>
        <dbReference type="ARBA" id="ARBA00048843"/>
    </source>
</evidence>
<dbReference type="CDD" id="cd08290">
    <property type="entry name" value="ETR"/>
    <property type="match status" value="1"/>
</dbReference>
<evidence type="ECO:0000256" key="7">
    <source>
        <dbReference type="ARBA" id="ARBA00023098"/>
    </source>
</evidence>
<evidence type="ECO:0000256" key="6">
    <source>
        <dbReference type="ARBA" id="ARBA00023002"/>
    </source>
</evidence>
<comment type="catalytic activity">
    <reaction evidence="10">
        <text>a 2,3-saturated acyl-[ACP] + NADP(+) = a (2E)-enoyl-[ACP] + NADPH + H(+)</text>
        <dbReference type="Rhea" id="RHEA:22564"/>
        <dbReference type="Rhea" id="RHEA-COMP:9925"/>
        <dbReference type="Rhea" id="RHEA-COMP:9926"/>
        <dbReference type="ChEBI" id="CHEBI:15378"/>
        <dbReference type="ChEBI" id="CHEBI:57783"/>
        <dbReference type="ChEBI" id="CHEBI:58349"/>
        <dbReference type="ChEBI" id="CHEBI:78784"/>
        <dbReference type="ChEBI" id="CHEBI:78785"/>
        <dbReference type="EC" id="1.3.1.104"/>
    </reaction>
</comment>
<dbReference type="Pfam" id="PF00107">
    <property type="entry name" value="ADH_zinc_N"/>
    <property type="match status" value="1"/>
</dbReference>
<keyword evidence="3" id="KW-0276">Fatty acid metabolism</keyword>
<dbReference type="InterPro" id="IPR036291">
    <property type="entry name" value="NAD(P)-bd_dom_sf"/>
</dbReference>
<evidence type="ECO:0000256" key="1">
    <source>
        <dbReference type="ARBA" id="ARBA00010371"/>
    </source>
</evidence>
<evidence type="ECO:0000256" key="2">
    <source>
        <dbReference type="ARBA" id="ARBA00022516"/>
    </source>
</evidence>
<evidence type="ECO:0000256" key="8">
    <source>
        <dbReference type="ARBA" id="ARBA00023160"/>
    </source>
</evidence>
<evidence type="ECO:0000313" key="13">
    <source>
        <dbReference type="Proteomes" id="UP000320176"/>
    </source>
</evidence>
<evidence type="ECO:0000256" key="5">
    <source>
        <dbReference type="ARBA" id="ARBA00022946"/>
    </source>
</evidence>
<dbReference type="GO" id="GO:0006633">
    <property type="term" value="P:fatty acid biosynthetic process"/>
    <property type="evidence" value="ECO:0007669"/>
    <property type="project" value="UniProtKB-KW"/>
</dbReference>
<gene>
    <name evidence="12" type="primary">qorA_1</name>
    <name evidence="12" type="ORF">Pla52n_30590</name>
</gene>
<feature type="domain" description="Enoyl reductase (ER)" evidence="11">
    <location>
        <begin position="10"/>
        <end position="323"/>
    </location>
</feature>
<dbReference type="SUPFAM" id="SSF51735">
    <property type="entry name" value="NAD(P)-binding Rossmann-fold domains"/>
    <property type="match status" value="1"/>
</dbReference>
<dbReference type="PANTHER" id="PTHR43981">
    <property type="entry name" value="ENOYL-[ACYL-CARRIER-PROTEIN] REDUCTASE, MITOCHONDRIAL"/>
    <property type="match status" value="1"/>
</dbReference>
<keyword evidence="7" id="KW-0443">Lipid metabolism</keyword>
<dbReference type="Gene3D" id="3.90.180.10">
    <property type="entry name" value="Medium-chain alcohol dehydrogenases, catalytic domain"/>
    <property type="match status" value="1"/>
</dbReference>
<accession>A0A5C6B3D2</accession>
<comment type="similarity">
    <text evidence="1">Belongs to the zinc-containing alcohol dehydrogenase family. Quinone oxidoreductase subfamily.</text>
</comment>
<dbReference type="PANTHER" id="PTHR43981:SF2">
    <property type="entry name" value="ENOYL-[ACYL-CARRIER-PROTEIN] REDUCTASE, MITOCHONDRIAL"/>
    <property type="match status" value="1"/>
</dbReference>
<dbReference type="InterPro" id="IPR013149">
    <property type="entry name" value="ADH-like_C"/>
</dbReference>
<evidence type="ECO:0000313" key="12">
    <source>
        <dbReference type="EMBL" id="TWU05014.1"/>
    </source>
</evidence>
<comment type="caution">
    <text evidence="12">The sequence shown here is derived from an EMBL/GenBank/DDBJ whole genome shotgun (WGS) entry which is preliminary data.</text>
</comment>
<organism evidence="12 13">
    <name type="scientific">Stieleria varia</name>
    <dbReference type="NCBI Taxonomy" id="2528005"/>
    <lineage>
        <taxon>Bacteria</taxon>
        <taxon>Pseudomonadati</taxon>
        <taxon>Planctomycetota</taxon>
        <taxon>Planctomycetia</taxon>
        <taxon>Pirellulales</taxon>
        <taxon>Pirellulaceae</taxon>
        <taxon>Stieleria</taxon>
    </lineage>
</organism>
<dbReference type="InterPro" id="IPR020843">
    <property type="entry name" value="ER"/>
</dbReference>
<keyword evidence="13" id="KW-1185">Reference proteome</keyword>
<dbReference type="AlphaFoldDB" id="A0A5C6B3D2"/>
<dbReference type="RefSeq" id="WP_146520335.1">
    <property type="nucleotide sequence ID" value="NZ_CP151726.1"/>
</dbReference>
<dbReference type="InterPro" id="IPR051034">
    <property type="entry name" value="Mito_Enoyl-ACP_Reductase"/>
</dbReference>
<keyword evidence="6 12" id="KW-0560">Oxidoreductase</keyword>
<sequence length="331" mass="35441">MKQIQFSSFGQPSVVARCVDVPEPTAPAAWEVVVKILAFPINVADMAVLAGRYGSLPKLPSTIGMEAAGELEQCGSSVKDLQPGDRVILLANNNWSEKRTVPASAVHKVPSEIDPIQLSMLKVNPATAHIMLTQFEKLEPNGWVIQNAPTGSVGQAVSQLANASGIRTLNIIREGASATHALRFGGTATVVDRVDLAEQVKSEIGPQPLRLALDAIAGAGTNHLASALSEHGTIVNYGMLSGEPCLITPENTIFRNISLRGFWLSKILNRLNLGERTELYSTLCNYLVNGQLKLSVDSCFDITEINDALKRAEQRGRVGKVIVTPCKQAGA</sequence>
<keyword evidence="5" id="KW-0809">Transit peptide</keyword>
<reference evidence="12 13" key="1">
    <citation type="submission" date="2019-02" db="EMBL/GenBank/DDBJ databases">
        <title>Deep-cultivation of Planctomycetes and their phenomic and genomic characterization uncovers novel biology.</title>
        <authorList>
            <person name="Wiegand S."/>
            <person name="Jogler M."/>
            <person name="Boedeker C."/>
            <person name="Pinto D."/>
            <person name="Vollmers J."/>
            <person name="Rivas-Marin E."/>
            <person name="Kohn T."/>
            <person name="Peeters S.H."/>
            <person name="Heuer A."/>
            <person name="Rast P."/>
            <person name="Oberbeckmann S."/>
            <person name="Bunk B."/>
            <person name="Jeske O."/>
            <person name="Meyerdierks A."/>
            <person name="Storesund J.E."/>
            <person name="Kallscheuer N."/>
            <person name="Luecker S."/>
            <person name="Lage O.M."/>
            <person name="Pohl T."/>
            <person name="Merkel B.J."/>
            <person name="Hornburger P."/>
            <person name="Mueller R.-W."/>
            <person name="Bruemmer F."/>
            <person name="Labrenz M."/>
            <person name="Spormann A.M."/>
            <person name="Op Den Camp H."/>
            <person name="Overmann J."/>
            <person name="Amann R."/>
            <person name="Jetten M.S.M."/>
            <person name="Mascher T."/>
            <person name="Medema M.H."/>
            <person name="Devos D.P."/>
            <person name="Kaster A.-K."/>
            <person name="Ovreas L."/>
            <person name="Rohde M."/>
            <person name="Galperin M.Y."/>
            <person name="Jogler C."/>
        </authorList>
    </citation>
    <scope>NUCLEOTIDE SEQUENCE [LARGE SCALE GENOMIC DNA]</scope>
    <source>
        <strain evidence="12 13">Pla52n</strain>
    </source>
</reference>
<dbReference type="SMART" id="SM00829">
    <property type="entry name" value="PKS_ER"/>
    <property type="match status" value="1"/>
</dbReference>
<name>A0A5C6B3D2_9BACT</name>
<dbReference type="EC" id="1.3.1.104" evidence="9"/>
<dbReference type="Gene3D" id="3.40.50.720">
    <property type="entry name" value="NAD(P)-binding Rossmann-like Domain"/>
    <property type="match status" value="1"/>
</dbReference>
<dbReference type="GO" id="GO:0141148">
    <property type="term" value="F:enoyl-[acyl-carrier-protein] reductase (NADPH) activity"/>
    <property type="evidence" value="ECO:0007669"/>
    <property type="project" value="UniProtKB-EC"/>
</dbReference>
<dbReference type="InterPro" id="IPR013154">
    <property type="entry name" value="ADH-like_N"/>
</dbReference>
<dbReference type="EMBL" id="SJPN01000003">
    <property type="protein sequence ID" value="TWU05014.1"/>
    <property type="molecule type" value="Genomic_DNA"/>
</dbReference>
<keyword evidence="2" id="KW-0444">Lipid biosynthesis</keyword>
<dbReference type="SUPFAM" id="SSF50129">
    <property type="entry name" value="GroES-like"/>
    <property type="match status" value="1"/>
</dbReference>